<dbReference type="Proteomes" id="UP000430079">
    <property type="component" value="Unassembled WGS sequence"/>
</dbReference>
<name>A0A640SLU3_9ACTN</name>
<reference evidence="1 2" key="1">
    <citation type="submission" date="2019-12" db="EMBL/GenBank/DDBJ databases">
        <title>Whole genome shotgun sequence of Streptomyces hygroscopicus subsp. glebosus NBRC 13786.</title>
        <authorList>
            <person name="Ichikawa N."/>
            <person name="Kimura A."/>
            <person name="Kitahashi Y."/>
            <person name="Komaki H."/>
            <person name="Tamura T."/>
        </authorList>
    </citation>
    <scope>NUCLEOTIDE SEQUENCE [LARGE SCALE GENOMIC DNA]</scope>
    <source>
        <strain evidence="1 2">NBRC 13786</strain>
    </source>
</reference>
<sequence>MPAPDSQAGPSEAAGGGRRWQAFAEGDFEVFGARELYAEFLDLFGGGLLVGADAVQQSLVLVGAEGVVSIEPVGGIQEVAHLVQGEAEGLIRRMTMRRATSVSV</sequence>
<proteinExistence type="predicted"/>
<dbReference type="AlphaFoldDB" id="A0A640SLU3"/>
<gene>
    <name evidence="1" type="ORF">Sgleb_05300</name>
</gene>
<protein>
    <submittedName>
        <fullName evidence="1">Uncharacterized protein</fullName>
    </submittedName>
</protein>
<keyword evidence="2" id="KW-1185">Reference proteome</keyword>
<dbReference type="EMBL" id="BLIO01000001">
    <property type="protein sequence ID" value="GFE12483.1"/>
    <property type="molecule type" value="Genomic_DNA"/>
</dbReference>
<accession>A0A640SLU3</accession>
<comment type="caution">
    <text evidence="1">The sequence shown here is derived from an EMBL/GenBank/DDBJ whole genome shotgun (WGS) entry which is preliminary data.</text>
</comment>
<evidence type="ECO:0000313" key="1">
    <source>
        <dbReference type="EMBL" id="GFE12483.1"/>
    </source>
</evidence>
<organism evidence="1 2">
    <name type="scientific">Streptomyces glebosus</name>
    <dbReference type="NCBI Taxonomy" id="249580"/>
    <lineage>
        <taxon>Bacteria</taxon>
        <taxon>Bacillati</taxon>
        <taxon>Actinomycetota</taxon>
        <taxon>Actinomycetes</taxon>
        <taxon>Kitasatosporales</taxon>
        <taxon>Streptomycetaceae</taxon>
        <taxon>Streptomyces</taxon>
    </lineage>
</organism>
<evidence type="ECO:0000313" key="2">
    <source>
        <dbReference type="Proteomes" id="UP000430079"/>
    </source>
</evidence>